<evidence type="ECO:0000313" key="2">
    <source>
        <dbReference type="Proteomes" id="UP000680038"/>
    </source>
</evidence>
<proteinExistence type="predicted"/>
<name>A0A916JCJ9_9BACT</name>
<dbReference type="EMBL" id="CAJRAF010000002">
    <property type="protein sequence ID" value="CAG5001292.1"/>
    <property type="molecule type" value="Genomic_DNA"/>
</dbReference>
<sequence length="150" mass="17128">MYFLNTGVFFSPSMEDTYFSPALDVETGFWKMNNKNFFSWGASAEVWHFSSIMYGLNNPTIKNNTDAFINLNGIFYYDNKIITPYVMPTFSFVSDFKDVGIAAGIALGLTHKTSKRLETFIQAKSIRFSKPLNYLNMNFIMIGLSLKLSE</sequence>
<evidence type="ECO:0000313" key="1">
    <source>
        <dbReference type="EMBL" id="CAG5001292.1"/>
    </source>
</evidence>
<comment type="caution">
    <text evidence="1">The sequence shown here is derived from an EMBL/GenBank/DDBJ whole genome shotgun (WGS) entry which is preliminary data.</text>
</comment>
<keyword evidence="2" id="KW-1185">Reference proteome</keyword>
<gene>
    <name evidence="1" type="ORF">DYBT9275_02636</name>
</gene>
<protein>
    <submittedName>
        <fullName evidence="1">Uncharacterized protein</fullName>
    </submittedName>
</protein>
<organism evidence="1 2">
    <name type="scientific">Dyadobacter helix</name>
    <dbReference type="NCBI Taxonomy" id="2822344"/>
    <lineage>
        <taxon>Bacteria</taxon>
        <taxon>Pseudomonadati</taxon>
        <taxon>Bacteroidota</taxon>
        <taxon>Cytophagia</taxon>
        <taxon>Cytophagales</taxon>
        <taxon>Spirosomataceae</taxon>
        <taxon>Dyadobacter</taxon>
    </lineage>
</organism>
<accession>A0A916JCJ9</accession>
<dbReference type="AlphaFoldDB" id="A0A916JCJ9"/>
<reference evidence="1" key="1">
    <citation type="submission" date="2021-04" db="EMBL/GenBank/DDBJ databases">
        <authorList>
            <person name="Rodrigo-Torres L."/>
            <person name="Arahal R. D."/>
            <person name="Lucena T."/>
        </authorList>
    </citation>
    <scope>NUCLEOTIDE SEQUENCE</scope>
    <source>
        <strain evidence="1">CECT 9275</strain>
    </source>
</reference>
<dbReference type="Proteomes" id="UP000680038">
    <property type="component" value="Unassembled WGS sequence"/>
</dbReference>